<dbReference type="InterPro" id="IPR057336">
    <property type="entry name" value="GerAC_N"/>
</dbReference>
<dbReference type="EMBL" id="SIJB01000043">
    <property type="protein sequence ID" value="NBI30877.1"/>
    <property type="molecule type" value="Genomic_DNA"/>
</dbReference>
<dbReference type="PANTHER" id="PTHR35789:SF1">
    <property type="entry name" value="SPORE GERMINATION PROTEIN B3"/>
    <property type="match status" value="1"/>
</dbReference>
<dbReference type="InterPro" id="IPR038501">
    <property type="entry name" value="Spore_GerAC_C_sf"/>
</dbReference>
<evidence type="ECO:0000256" key="5">
    <source>
        <dbReference type="ARBA" id="ARBA00023136"/>
    </source>
</evidence>
<keyword evidence="6" id="KW-0564">Palmitate</keyword>
<evidence type="ECO:0000256" key="7">
    <source>
        <dbReference type="ARBA" id="ARBA00023288"/>
    </source>
</evidence>
<dbReference type="InterPro" id="IPR046953">
    <property type="entry name" value="Spore_GerAC-like_C"/>
</dbReference>
<keyword evidence="11" id="KW-1185">Reference proteome</keyword>
<evidence type="ECO:0000259" key="8">
    <source>
        <dbReference type="Pfam" id="PF05504"/>
    </source>
</evidence>
<dbReference type="Gene3D" id="6.20.190.10">
    <property type="entry name" value="Nutrient germinant receptor protein C, domain 1"/>
    <property type="match status" value="1"/>
</dbReference>
<keyword evidence="5" id="KW-0472">Membrane</keyword>
<evidence type="ECO:0000256" key="6">
    <source>
        <dbReference type="ARBA" id="ARBA00023139"/>
    </source>
</evidence>
<evidence type="ECO:0000259" key="9">
    <source>
        <dbReference type="Pfam" id="PF25198"/>
    </source>
</evidence>
<feature type="domain" description="Spore germination GerAC-like C-terminal" evidence="8">
    <location>
        <begin position="214"/>
        <end position="380"/>
    </location>
</feature>
<proteinExistence type="inferred from homology"/>
<dbReference type="GO" id="GO:0016020">
    <property type="term" value="C:membrane"/>
    <property type="evidence" value="ECO:0007669"/>
    <property type="project" value="UniProtKB-SubCell"/>
</dbReference>
<dbReference type="InterPro" id="IPR008844">
    <property type="entry name" value="Spore_GerAC-like"/>
</dbReference>
<dbReference type="GO" id="GO:0009847">
    <property type="term" value="P:spore germination"/>
    <property type="evidence" value="ECO:0007669"/>
    <property type="project" value="InterPro"/>
</dbReference>
<name>A0A6N9Q7N3_9BACL</name>
<evidence type="ECO:0000256" key="1">
    <source>
        <dbReference type="ARBA" id="ARBA00004635"/>
    </source>
</evidence>
<dbReference type="Pfam" id="PF05504">
    <property type="entry name" value="Spore_GerAC"/>
    <property type="match status" value="1"/>
</dbReference>
<comment type="similarity">
    <text evidence="2">Belongs to the GerABKC lipoprotein family.</text>
</comment>
<gene>
    <name evidence="10" type="ORF">ERL59_18155</name>
</gene>
<accession>A0A6N9Q7N3</accession>
<dbReference type="AlphaFoldDB" id="A0A6N9Q7N3"/>
<protein>
    <submittedName>
        <fullName evidence="10">Ger(X)C family spore germination protein</fullName>
    </submittedName>
</protein>
<keyword evidence="4" id="KW-0732">Signal</keyword>
<evidence type="ECO:0000256" key="3">
    <source>
        <dbReference type="ARBA" id="ARBA00022544"/>
    </source>
</evidence>
<feature type="domain" description="Spore germination protein N-terminal" evidence="9">
    <location>
        <begin position="14"/>
        <end position="188"/>
    </location>
</feature>
<evidence type="ECO:0000256" key="4">
    <source>
        <dbReference type="ARBA" id="ARBA00022729"/>
    </source>
</evidence>
<comment type="caution">
    <text evidence="10">The sequence shown here is derived from an EMBL/GenBank/DDBJ whole genome shotgun (WGS) entry which is preliminary data.</text>
</comment>
<dbReference type="Proteomes" id="UP000448943">
    <property type="component" value="Unassembled WGS sequence"/>
</dbReference>
<dbReference type="Pfam" id="PF25198">
    <property type="entry name" value="Spore_GerAC_N"/>
    <property type="match status" value="1"/>
</dbReference>
<keyword evidence="7" id="KW-0449">Lipoprotein</keyword>
<comment type="subcellular location">
    <subcellularLocation>
        <location evidence="1">Membrane</location>
        <topology evidence="1">Lipid-anchor</topology>
    </subcellularLocation>
</comment>
<evidence type="ECO:0000256" key="2">
    <source>
        <dbReference type="ARBA" id="ARBA00007886"/>
    </source>
</evidence>
<sequence length="394" mass="44404">MLLLITSLTGCWSRKEIPELGIVLGMGIDKTDEDNFLVSYQVVDPGENTPRQSSGNRTPVSLFQARADNLFEAAWRATMTIPRKLYFSHIRILIISEELAKEGIKNVIDFMSRDHEMRPDFFVMIAKGHRAEDILKVLTPLEKIPANNMFDSLRMSEQNWAPTYGLHLDKLINEIVTDGNEAALSGIRIDGELEIAERRLNVEEINSPGKLVIEGISVFKGDKLIGWFNEVESKGFNYIIDNVTYTAGQIECPNGNGDKIAIEISSAKTKVDVKLQNEKPFFELEVDMIGNIGEVACKIDLTKTENINAVEKLVGEKVKTLMETTIKKAQQEYNSDVFAFGDTVYRTHPKAWKELSGNWDKEFPNLEVSIRTNVTLRSTGTLNNSFIQKLPVEK</sequence>
<keyword evidence="3" id="KW-0309">Germination</keyword>
<dbReference type="Gene3D" id="3.30.300.210">
    <property type="entry name" value="Nutrient germinant receptor protein C, domain 3"/>
    <property type="match status" value="1"/>
</dbReference>
<reference evidence="10 11" key="1">
    <citation type="submission" date="2019-01" db="EMBL/GenBank/DDBJ databases">
        <title>Chengkuizengella sp. nov., isolated from deep-sea sediment of East Pacific Ocean.</title>
        <authorList>
            <person name="Yang J."/>
            <person name="Lai Q."/>
            <person name="Shao Z."/>
        </authorList>
    </citation>
    <scope>NUCLEOTIDE SEQUENCE [LARGE SCALE GENOMIC DNA]</scope>
    <source>
        <strain evidence="10 11">YPA3-1-1</strain>
    </source>
</reference>
<dbReference type="NCBIfam" id="TIGR02887">
    <property type="entry name" value="spore_ger_x_C"/>
    <property type="match status" value="1"/>
</dbReference>
<organism evidence="10 11">
    <name type="scientific">Chengkuizengella marina</name>
    <dbReference type="NCBI Taxonomy" id="2507566"/>
    <lineage>
        <taxon>Bacteria</taxon>
        <taxon>Bacillati</taxon>
        <taxon>Bacillota</taxon>
        <taxon>Bacilli</taxon>
        <taxon>Bacillales</taxon>
        <taxon>Paenibacillaceae</taxon>
        <taxon>Chengkuizengella</taxon>
    </lineage>
</organism>
<evidence type="ECO:0000313" key="11">
    <source>
        <dbReference type="Proteomes" id="UP000448943"/>
    </source>
</evidence>
<dbReference type="PANTHER" id="PTHR35789">
    <property type="entry name" value="SPORE GERMINATION PROTEIN B3"/>
    <property type="match status" value="1"/>
</dbReference>
<evidence type="ECO:0000313" key="10">
    <source>
        <dbReference type="EMBL" id="NBI30877.1"/>
    </source>
</evidence>